<dbReference type="Pfam" id="PF09509">
    <property type="entry name" value="Hypoth_Ymh"/>
    <property type="match status" value="1"/>
</dbReference>
<dbReference type="EMBL" id="JAVJIU010000004">
    <property type="protein sequence ID" value="MDR5591131.1"/>
    <property type="molecule type" value="Genomic_DNA"/>
</dbReference>
<feature type="domain" description="Conserved hypothetical protein CHP02391" evidence="1">
    <location>
        <begin position="101"/>
        <end position="219"/>
    </location>
</feature>
<gene>
    <name evidence="2" type="ORF">RE431_10825</name>
</gene>
<keyword evidence="3" id="KW-1185">Reference proteome</keyword>
<reference evidence="3" key="1">
    <citation type="submission" date="2023-07" db="EMBL/GenBank/DDBJ databases">
        <title>Christiangramia sp. SM2212., a novel bacterium of the family Flavobacteriaceae isolated from the sea sediment.</title>
        <authorList>
            <person name="Wang J."/>
            <person name="Zhang X."/>
        </authorList>
    </citation>
    <scope>NUCLEOTIDE SEQUENCE [LARGE SCALE GENOMIC DNA]</scope>
    <source>
        <strain evidence="3">SM2212</strain>
    </source>
</reference>
<proteinExistence type="predicted"/>
<evidence type="ECO:0000259" key="1">
    <source>
        <dbReference type="Pfam" id="PF09509"/>
    </source>
</evidence>
<dbReference type="Proteomes" id="UP001257234">
    <property type="component" value="Unassembled WGS sequence"/>
</dbReference>
<dbReference type="RefSeq" id="WP_309562000.1">
    <property type="nucleotide sequence ID" value="NZ_JAVJIU010000004.1"/>
</dbReference>
<evidence type="ECO:0000313" key="2">
    <source>
        <dbReference type="EMBL" id="MDR5591131.1"/>
    </source>
</evidence>
<name>A0ABU1ERW1_9FLAO</name>
<sequence>MKYDTSVNEINRVGQSILKINKEKFENDSITSIRAKEIYNWIMSLGKTSLTNEDRTKRLVKFCMELSPEADKGGISEFLINNGCDYNAVNRDSLNNFNSRNYHPEIKKHSQKLFLQQNYFHSVFESAKAFNNSVKAKSKSEKDGQDLMMNVFSLNGVLKLNTGRTDTEKSVQDGVKFLTSGLMRAVRNPTAHEPALDWPINKQECLDFLSMISFLFHQLDKSVYYSA</sequence>
<evidence type="ECO:0000313" key="3">
    <source>
        <dbReference type="Proteomes" id="UP001257234"/>
    </source>
</evidence>
<dbReference type="NCBIfam" id="TIGR02391">
    <property type="entry name" value="hypoth_ymh"/>
    <property type="match status" value="1"/>
</dbReference>
<accession>A0ABU1ERW1</accession>
<organism evidence="2 3">
    <name type="scientific">Christiangramia sediminicola</name>
    <dbReference type="NCBI Taxonomy" id="3073267"/>
    <lineage>
        <taxon>Bacteria</taxon>
        <taxon>Pseudomonadati</taxon>
        <taxon>Bacteroidota</taxon>
        <taxon>Flavobacteriia</taxon>
        <taxon>Flavobacteriales</taxon>
        <taxon>Flavobacteriaceae</taxon>
        <taxon>Christiangramia</taxon>
    </lineage>
</organism>
<protein>
    <submittedName>
        <fullName evidence="2">TIGR02391 family protein</fullName>
    </submittedName>
</protein>
<comment type="caution">
    <text evidence="2">The sequence shown here is derived from an EMBL/GenBank/DDBJ whole genome shotgun (WGS) entry which is preliminary data.</text>
</comment>
<dbReference type="InterPro" id="IPR012654">
    <property type="entry name" value="CHP02391"/>
</dbReference>